<evidence type="ECO:0000313" key="3">
    <source>
        <dbReference type="Proteomes" id="UP000193346"/>
    </source>
</evidence>
<gene>
    <name evidence="2" type="ORF">BV913_07380</name>
</gene>
<evidence type="ECO:0000313" key="2">
    <source>
        <dbReference type="EMBL" id="OSI34357.1"/>
    </source>
</evidence>
<keyword evidence="1" id="KW-0472">Membrane</keyword>
<name>A0ABX3WM67_9NEIS</name>
<keyword evidence="1" id="KW-0812">Transmembrane</keyword>
<protein>
    <submittedName>
        <fullName evidence="2">Uncharacterized protein</fullName>
    </submittedName>
</protein>
<keyword evidence="3" id="KW-1185">Reference proteome</keyword>
<accession>A0ABX3WM67</accession>
<sequence>MLFCIKNKLIDYEIERIEIRRLSRRKIYFGMKFYVPIKIKNKAKKQTAQKNLCCFVKYLAEWTSAIYSAVLLFAISIVIFNSYSYKFTSTR</sequence>
<proteinExistence type="predicted"/>
<dbReference type="EMBL" id="MTAC01000016">
    <property type="protein sequence ID" value="OSI34357.1"/>
    <property type="molecule type" value="Genomic_DNA"/>
</dbReference>
<dbReference type="Proteomes" id="UP000193346">
    <property type="component" value="Unassembled WGS sequence"/>
</dbReference>
<feature type="transmembrane region" description="Helical" evidence="1">
    <location>
        <begin position="65"/>
        <end position="85"/>
    </location>
</feature>
<organism evidence="2 3">
    <name type="scientific">Neisseria dumasiana</name>
    <dbReference type="NCBI Taxonomy" id="1931275"/>
    <lineage>
        <taxon>Bacteria</taxon>
        <taxon>Pseudomonadati</taxon>
        <taxon>Pseudomonadota</taxon>
        <taxon>Betaproteobacteria</taxon>
        <taxon>Neisseriales</taxon>
        <taxon>Neisseriaceae</taxon>
        <taxon>Neisseria</taxon>
    </lineage>
</organism>
<keyword evidence="1" id="KW-1133">Transmembrane helix</keyword>
<evidence type="ECO:0000256" key="1">
    <source>
        <dbReference type="SAM" id="Phobius"/>
    </source>
</evidence>
<reference evidence="2 3" key="1">
    <citation type="submission" date="2017-01" db="EMBL/GenBank/DDBJ databases">
        <authorList>
            <person name="Wolfgang W.J."/>
            <person name="Cole J."/>
            <person name="Wroblewski D."/>
            <person name="Mcginnis J."/>
            <person name="Musser K.A."/>
        </authorList>
    </citation>
    <scope>NUCLEOTIDE SEQUENCE [LARGE SCALE GENOMIC DNA]</scope>
    <source>
        <strain evidence="2 3">93087</strain>
    </source>
</reference>
<comment type="caution">
    <text evidence="2">The sequence shown here is derived from an EMBL/GenBank/DDBJ whole genome shotgun (WGS) entry which is preliminary data.</text>
</comment>